<dbReference type="GO" id="GO:0003755">
    <property type="term" value="F:peptidyl-prolyl cis-trans isomerase activity"/>
    <property type="evidence" value="ECO:0007669"/>
    <property type="project" value="InterPro"/>
</dbReference>
<dbReference type="AlphaFoldDB" id="V4KKI1"/>
<evidence type="ECO:0000313" key="2">
    <source>
        <dbReference type="EMBL" id="ESQ30432.1"/>
    </source>
</evidence>
<dbReference type="Proteomes" id="UP000030689">
    <property type="component" value="Unassembled WGS sequence"/>
</dbReference>
<dbReference type="KEGG" id="eus:EUTSA_v10012122mg"/>
<organism evidence="2 3">
    <name type="scientific">Eutrema salsugineum</name>
    <name type="common">Saltwater cress</name>
    <name type="synonym">Sisymbrium salsugineum</name>
    <dbReference type="NCBI Taxonomy" id="72664"/>
    <lineage>
        <taxon>Eukaryota</taxon>
        <taxon>Viridiplantae</taxon>
        <taxon>Streptophyta</taxon>
        <taxon>Embryophyta</taxon>
        <taxon>Tracheophyta</taxon>
        <taxon>Spermatophyta</taxon>
        <taxon>Magnoliopsida</taxon>
        <taxon>eudicotyledons</taxon>
        <taxon>Gunneridae</taxon>
        <taxon>Pentapetalae</taxon>
        <taxon>rosids</taxon>
        <taxon>malvids</taxon>
        <taxon>Brassicales</taxon>
        <taxon>Brassicaceae</taxon>
        <taxon>Eutremeae</taxon>
        <taxon>Eutrema</taxon>
    </lineage>
</organism>
<evidence type="ECO:0000313" key="3">
    <source>
        <dbReference type="Proteomes" id="UP000030689"/>
    </source>
</evidence>
<reference evidence="2 3" key="1">
    <citation type="journal article" date="2013" name="Front. Plant Sci.">
        <title>The Reference Genome of the Halophytic Plant Eutrema salsugineum.</title>
        <authorList>
            <person name="Yang R."/>
            <person name="Jarvis D.E."/>
            <person name="Chen H."/>
            <person name="Beilstein M.A."/>
            <person name="Grimwood J."/>
            <person name="Jenkins J."/>
            <person name="Shu S."/>
            <person name="Prochnik S."/>
            <person name="Xin M."/>
            <person name="Ma C."/>
            <person name="Schmutz J."/>
            <person name="Wing R.A."/>
            <person name="Mitchell-Olds T."/>
            <person name="Schumaker K.S."/>
            <person name="Wang X."/>
        </authorList>
    </citation>
    <scope>NUCLEOTIDE SEQUENCE [LARGE SCALE GENOMIC DNA]</scope>
</reference>
<protein>
    <recommendedName>
        <fullName evidence="1">PPIase cyclophilin-type domain-containing protein</fullName>
    </recommendedName>
</protein>
<dbReference type="Gene3D" id="2.40.100.10">
    <property type="entry name" value="Cyclophilin-like"/>
    <property type="match status" value="1"/>
</dbReference>
<dbReference type="PROSITE" id="PS50072">
    <property type="entry name" value="CSA_PPIASE_2"/>
    <property type="match status" value="1"/>
</dbReference>
<dbReference type="Gramene" id="ESQ30432">
    <property type="protein sequence ID" value="ESQ30432"/>
    <property type="gene ID" value="EUTSA_v10012122mg"/>
</dbReference>
<dbReference type="InterPro" id="IPR002130">
    <property type="entry name" value="Cyclophilin-type_PPIase_dom"/>
</dbReference>
<dbReference type="Pfam" id="PF00160">
    <property type="entry name" value="Pro_isomerase"/>
    <property type="match status" value="1"/>
</dbReference>
<gene>
    <name evidence="2" type="ORF">EUTSA_v10012122mg</name>
</gene>
<evidence type="ECO:0000259" key="1">
    <source>
        <dbReference type="PROSITE" id="PS50072"/>
    </source>
</evidence>
<dbReference type="InterPro" id="IPR029000">
    <property type="entry name" value="Cyclophilin-like_dom_sf"/>
</dbReference>
<keyword evidence="3" id="KW-1185">Reference proteome</keyword>
<sequence length="123" mass="12961">MDMNISGPTTITLGSQGIRISSSAGLTININGPITLTPGLSQDIFSALQGSGTFDPISGLSLPARKAWGNMICMKPYPILDDVHVVFGQVIQGLDVMKNIEGKIETRNGKPSKPVVVAHCAEL</sequence>
<dbReference type="EMBL" id="KI517809">
    <property type="protein sequence ID" value="ESQ30432.1"/>
    <property type="molecule type" value="Genomic_DNA"/>
</dbReference>
<proteinExistence type="predicted"/>
<name>V4KKI1_EUTSA</name>
<feature type="domain" description="PPIase cyclophilin-type" evidence="1">
    <location>
        <begin position="1"/>
        <end position="122"/>
    </location>
</feature>
<dbReference type="eggNOG" id="KOG0865">
    <property type="taxonomic scope" value="Eukaryota"/>
</dbReference>
<dbReference type="STRING" id="72664.V4KKI1"/>
<dbReference type="SUPFAM" id="SSF50891">
    <property type="entry name" value="Cyclophilin-like"/>
    <property type="match status" value="1"/>
</dbReference>
<accession>V4KKI1</accession>